<dbReference type="RefSeq" id="XP_014670265.1">
    <property type="nucleotide sequence ID" value="XM_014814779.1"/>
</dbReference>
<evidence type="ECO:0000256" key="1">
    <source>
        <dbReference type="ARBA" id="ARBA00004214"/>
    </source>
</evidence>
<evidence type="ECO:0000313" key="9">
    <source>
        <dbReference type="RefSeq" id="XP_014670265.1"/>
    </source>
</evidence>
<protein>
    <submittedName>
        <fullName evidence="8 9">Coiled-coil domain-containing protein 124-like</fullName>
    </submittedName>
</protein>
<dbReference type="PANTHER" id="PTHR21680:SF0">
    <property type="entry name" value="COILED-COIL DOMAIN-CONTAINING PROTEIN 124"/>
    <property type="match status" value="1"/>
</dbReference>
<organism evidence="7 8">
    <name type="scientific">Priapulus caudatus</name>
    <name type="common">Priapulid worm</name>
    <dbReference type="NCBI Taxonomy" id="37621"/>
    <lineage>
        <taxon>Eukaryota</taxon>
        <taxon>Metazoa</taxon>
        <taxon>Ecdysozoa</taxon>
        <taxon>Scalidophora</taxon>
        <taxon>Priapulida</taxon>
        <taxon>Priapulimorpha</taxon>
        <taxon>Priapulimorphida</taxon>
        <taxon>Priapulidae</taxon>
        <taxon>Priapulus</taxon>
    </lineage>
</organism>
<dbReference type="RefSeq" id="XP_014670264.1">
    <property type="nucleotide sequence ID" value="XM_014814778.1"/>
</dbReference>
<dbReference type="InterPro" id="IPR036910">
    <property type="entry name" value="HMG_box_dom_sf"/>
</dbReference>
<dbReference type="GeneID" id="106811222"/>
<dbReference type="PANTHER" id="PTHR21680">
    <property type="entry name" value="COILED-COIL DOMAIN-CONTAINING PROTEIN 124"/>
    <property type="match status" value="1"/>
</dbReference>
<evidence type="ECO:0000256" key="5">
    <source>
        <dbReference type="SAM" id="MobiDB-lite"/>
    </source>
</evidence>
<evidence type="ECO:0000313" key="7">
    <source>
        <dbReference type="Proteomes" id="UP000695022"/>
    </source>
</evidence>
<evidence type="ECO:0000256" key="4">
    <source>
        <dbReference type="PROSITE-ProRule" id="PRU00267"/>
    </source>
</evidence>
<evidence type="ECO:0000313" key="8">
    <source>
        <dbReference type="RefSeq" id="XP_014670264.1"/>
    </source>
</evidence>
<keyword evidence="4" id="KW-0539">Nucleus</keyword>
<dbReference type="SUPFAM" id="SSF47095">
    <property type="entry name" value="HMG-box"/>
    <property type="match status" value="1"/>
</dbReference>
<comment type="similarity">
    <text evidence="2">Belongs to the CCDC124 family.</text>
</comment>
<dbReference type="InterPro" id="IPR010422">
    <property type="entry name" value="Ccdc124/Oxs1"/>
</dbReference>
<dbReference type="Pfam" id="PF06244">
    <property type="entry name" value="Ccdc124"/>
    <property type="match status" value="1"/>
</dbReference>
<keyword evidence="7" id="KW-1185">Reference proteome</keyword>
<dbReference type="InterPro" id="IPR054414">
    <property type="entry name" value="Ccdc124/Oxs1_C"/>
</dbReference>
<feature type="compositionally biased region" description="Basic and acidic residues" evidence="5">
    <location>
        <begin position="52"/>
        <end position="74"/>
    </location>
</feature>
<keyword evidence="3" id="KW-0175">Coiled coil</keyword>
<feature type="DNA-binding region" description="HMG box" evidence="4">
    <location>
        <begin position="165"/>
        <end position="213"/>
    </location>
</feature>
<feature type="region of interest" description="Disordered" evidence="5">
    <location>
        <begin position="1"/>
        <end position="75"/>
    </location>
</feature>
<name>A0ABM1EDJ3_PRICU</name>
<evidence type="ECO:0000256" key="3">
    <source>
        <dbReference type="ARBA" id="ARBA00023054"/>
    </source>
</evidence>
<dbReference type="InterPro" id="IPR009071">
    <property type="entry name" value="HMG_box_dom"/>
</dbReference>
<accession>A0ABM1EDJ3</accession>
<keyword evidence="4" id="KW-0238">DNA-binding</keyword>
<comment type="subcellular location">
    <subcellularLocation>
        <location evidence="1">Midbody</location>
    </subcellularLocation>
</comment>
<dbReference type="Proteomes" id="UP000695022">
    <property type="component" value="Unplaced"/>
</dbReference>
<gene>
    <name evidence="8 9" type="primary">LOC106811222</name>
</gene>
<evidence type="ECO:0000259" key="6">
    <source>
        <dbReference type="PROSITE" id="PS50118"/>
    </source>
</evidence>
<dbReference type="PROSITE" id="PS50118">
    <property type="entry name" value="HMG_BOX_2"/>
    <property type="match status" value="1"/>
</dbReference>
<proteinExistence type="inferred from homology"/>
<evidence type="ECO:0000256" key="2">
    <source>
        <dbReference type="ARBA" id="ARBA00008296"/>
    </source>
</evidence>
<feature type="domain" description="HMG box" evidence="6">
    <location>
        <begin position="165"/>
        <end position="213"/>
    </location>
</feature>
<feature type="compositionally biased region" description="Basic and acidic residues" evidence="5">
    <location>
        <begin position="1"/>
        <end position="33"/>
    </location>
</feature>
<sequence>MPKKFKGENSKAAVAKERKQAKLTEEKVKKLQAEDDAYWADDDKHVARKQQRKEDQERKKQEAQQKKLEARQLLEEEDAKLKPTLTTGQYTAKVTRAQIQAHAEKVAMQERLERAKANKEESHIEKPLDENINRLTADGEAARTVAEAIAVLSVNDEPALDKHPERRVKAAYLAFEERRLPELKAENPSMRLSQLKQMLRKEWQKSLENPMNQ</sequence>
<reference evidence="8 9" key="1">
    <citation type="submission" date="2025-05" db="UniProtKB">
        <authorList>
            <consortium name="RefSeq"/>
        </authorList>
    </citation>
    <scope>IDENTIFICATION</scope>
</reference>